<dbReference type="RefSeq" id="WP_198124862.1">
    <property type="nucleotide sequence ID" value="NZ_JAECZC010000018.1"/>
</dbReference>
<accession>A0A8J7HNL9</accession>
<dbReference type="AlphaFoldDB" id="A0A8J7HNL9"/>
<keyword evidence="1" id="KW-0812">Transmembrane</keyword>
<gene>
    <name evidence="2" type="ORF">I8748_12340</name>
</gene>
<evidence type="ECO:0000313" key="2">
    <source>
        <dbReference type="EMBL" id="MBH8562961.1"/>
    </source>
</evidence>
<proteinExistence type="predicted"/>
<keyword evidence="1" id="KW-1133">Transmembrane helix</keyword>
<keyword evidence="1" id="KW-0472">Membrane</keyword>
<organism evidence="2 3">
    <name type="scientific">Amazonocrinis nigriterrae CENA67</name>
    <dbReference type="NCBI Taxonomy" id="2794033"/>
    <lineage>
        <taxon>Bacteria</taxon>
        <taxon>Bacillati</taxon>
        <taxon>Cyanobacteriota</taxon>
        <taxon>Cyanophyceae</taxon>
        <taxon>Nostocales</taxon>
        <taxon>Nostocaceae</taxon>
        <taxon>Amazonocrinis</taxon>
        <taxon>Amazonocrinis nigriterrae</taxon>
    </lineage>
</organism>
<feature type="transmembrane region" description="Helical" evidence="1">
    <location>
        <begin position="30"/>
        <end position="49"/>
    </location>
</feature>
<feature type="transmembrane region" description="Helical" evidence="1">
    <location>
        <begin position="56"/>
        <end position="73"/>
    </location>
</feature>
<comment type="caution">
    <text evidence="2">The sequence shown here is derived from an EMBL/GenBank/DDBJ whole genome shotgun (WGS) entry which is preliminary data.</text>
</comment>
<protein>
    <submittedName>
        <fullName evidence="2">Uncharacterized protein</fullName>
    </submittedName>
</protein>
<reference evidence="2 3" key="1">
    <citation type="journal article" date="2021" name="Int. J. Syst. Evol. Microbiol.">
        <title>Amazonocrinis nigriterrae gen. nov., sp. nov., Atlanticothrix silvestris gen. nov., sp. nov. and Dendronalium phyllosphericum gen. nov., sp. nov., nostocacean cyanobacteria from Brazilian environments.</title>
        <authorList>
            <person name="Alvarenga D.O."/>
            <person name="Andreote A.P.D."/>
            <person name="Branco L.H.Z."/>
            <person name="Delbaje E."/>
            <person name="Cruz R.B."/>
            <person name="Varani A.M."/>
            <person name="Fiore M.F."/>
        </authorList>
    </citation>
    <scope>NUCLEOTIDE SEQUENCE [LARGE SCALE GENOMIC DNA]</scope>
    <source>
        <strain evidence="2 3">CENA67</strain>
    </source>
</reference>
<evidence type="ECO:0000256" key="1">
    <source>
        <dbReference type="SAM" id="Phobius"/>
    </source>
</evidence>
<evidence type="ECO:0000313" key="3">
    <source>
        <dbReference type="Proteomes" id="UP000632766"/>
    </source>
</evidence>
<name>A0A8J7HNL9_9NOST</name>
<sequence length="74" mass="8473">MNILLQYYFLIEAISTDVDDPLIDWQSENLLKILVFIFIFGVAFAINILSSKVEHAILFAFVCTIISVAFFIIK</sequence>
<keyword evidence="3" id="KW-1185">Reference proteome</keyword>
<dbReference type="Proteomes" id="UP000632766">
    <property type="component" value="Unassembled WGS sequence"/>
</dbReference>
<dbReference type="EMBL" id="JAECZC010000018">
    <property type="protein sequence ID" value="MBH8562961.1"/>
    <property type="molecule type" value="Genomic_DNA"/>
</dbReference>